<dbReference type="FunFam" id="3.20.20.80:FF:000130">
    <property type="entry name" value="Endoglucanase C"/>
    <property type="match status" value="1"/>
</dbReference>
<organism evidence="6 7">
    <name type="scientific">Pterulicium gracile</name>
    <dbReference type="NCBI Taxonomy" id="1884261"/>
    <lineage>
        <taxon>Eukaryota</taxon>
        <taxon>Fungi</taxon>
        <taxon>Dikarya</taxon>
        <taxon>Basidiomycota</taxon>
        <taxon>Agaricomycotina</taxon>
        <taxon>Agaricomycetes</taxon>
        <taxon>Agaricomycetidae</taxon>
        <taxon>Agaricales</taxon>
        <taxon>Pleurotineae</taxon>
        <taxon>Pterulaceae</taxon>
        <taxon>Pterulicium</taxon>
    </lineage>
</organism>
<dbReference type="InterPro" id="IPR050386">
    <property type="entry name" value="Glycosyl_hydrolase_5"/>
</dbReference>
<dbReference type="OrthoDB" id="1887033at2759"/>
<name>A0A5C3QFL3_9AGAR</name>
<evidence type="ECO:0000256" key="4">
    <source>
        <dbReference type="RuleBase" id="RU361153"/>
    </source>
</evidence>
<dbReference type="Gene3D" id="3.20.20.80">
    <property type="entry name" value="Glycosidases"/>
    <property type="match status" value="1"/>
</dbReference>
<protein>
    <submittedName>
        <fullName evidence="6">Glycoside hydrolase family 5 protein</fullName>
    </submittedName>
</protein>
<feature type="domain" description="Glycoside hydrolase family 5" evidence="5">
    <location>
        <begin position="80"/>
        <end position="352"/>
    </location>
</feature>
<accession>A0A5C3QFL3</accession>
<dbReference type="EMBL" id="ML178827">
    <property type="protein sequence ID" value="TFL00855.1"/>
    <property type="molecule type" value="Genomic_DNA"/>
</dbReference>
<gene>
    <name evidence="6" type="ORF">BDV98DRAFT_568825</name>
</gene>
<proteinExistence type="inferred from homology"/>
<keyword evidence="3 4" id="KW-0326">Glycosidase</keyword>
<dbReference type="AlphaFoldDB" id="A0A5C3QFL3"/>
<sequence length="489" mass="56125">MSNQAPPTSFLAVRGTKIVHEDSGAEIILRGAGLGGWLCMENFISGFSGCEFQAREALEEVLGEEKAEFFFDKFLTYFFTASDAKFFKSLSLNCIRIALNYRHFESDSAPRTLRFNCFAHLDRVVALCAEQGIYTILDMHTAPGGQSGGWHCDSALHLANFWRHKDFQDRFVWLWTILAERYKDNAWIAGYNLLNEPADPHPGHASLIALYDRTIAAVRAVDSRHTLYLDGNTFATDFTKFPENVRGGERWGENVAYSIHDYSVYGFASAPEPYARTPEQMERQKNTYLRKRKWMDERGLCVWNGEWGPVYARKAFDGDGFEETNERRYNVLDDQLAMYGKDGLSWSIWLYKDIGFQGMVHVSPTTPYLARLQDFLARKHRLGIDAWGTSPTPEVAAAFDPIMNLIKTNVSNPEHLKLYPQIWRYDGRVTRVARTMLVAEFMVKEWADHFKGMSEEELDEMAKSFLFENCLLREGLNEKLRSHAPKVEN</sequence>
<dbReference type="GO" id="GO:0008422">
    <property type="term" value="F:beta-glucosidase activity"/>
    <property type="evidence" value="ECO:0007669"/>
    <property type="project" value="TreeGrafter"/>
</dbReference>
<evidence type="ECO:0000313" key="6">
    <source>
        <dbReference type="EMBL" id="TFL00855.1"/>
    </source>
</evidence>
<evidence type="ECO:0000313" key="7">
    <source>
        <dbReference type="Proteomes" id="UP000305067"/>
    </source>
</evidence>
<keyword evidence="7" id="KW-1185">Reference proteome</keyword>
<dbReference type="STRING" id="1884261.A0A5C3QFL3"/>
<comment type="similarity">
    <text evidence="1 4">Belongs to the glycosyl hydrolase 5 (cellulase A) family.</text>
</comment>
<dbReference type="GO" id="GO:0005576">
    <property type="term" value="C:extracellular region"/>
    <property type="evidence" value="ECO:0007669"/>
    <property type="project" value="TreeGrafter"/>
</dbReference>
<dbReference type="InterPro" id="IPR017853">
    <property type="entry name" value="GH"/>
</dbReference>
<evidence type="ECO:0000256" key="2">
    <source>
        <dbReference type="ARBA" id="ARBA00022801"/>
    </source>
</evidence>
<dbReference type="PANTHER" id="PTHR31297">
    <property type="entry name" value="GLUCAN ENDO-1,6-BETA-GLUCOSIDASE B"/>
    <property type="match status" value="1"/>
</dbReference>
<reference evidence="6 7" key="1">
    <citation type="journal article" date="2019" name="Nat. Ecol. Evol.">
        <title>Megaphylogeny resolves global patterns of mushroom evolution.</title>
        <authorList>
            <person name="Varga T."/>
            <person name="Krizsan K."/>
            <person name="Foldi C."/>
            <person name="Dima B."/>
            <person name="Sanchez-Garcia M."/>
            <person name="Sanchez-Ramirez S."/>
            <person name="Szollosi G.J."/>
            <person name="Szarkandi J.G."/>
            <person name="Papp V."/>
            <person name="Albert L."/>
            <person name="Andreopoulos W."/>
            <person name="Angelini C."/>
            <person name="Antonin V."/>
            <person name="Barry K.W."/>
            <person name="Bougher N.L."/>
            <person name="Buchanan P."/>
            <person name="Buyck B."/>
            <person name="Bense V."/>
            <person name="Catcheside P."/>
            <person name="Chovatia M."/>
            <person name="Cooper J."/>
            <person name="Damon W."/>
            <person name="Desjardin D."/>
            <person name="Finy P."/>
            <person name="Geml J."/>
            <person name="Haridas S."/>
            <person name="Hughes K."/>
            <person name="Justo A."/>
            <person name="Karasinski D."/>
            <person name="Kautmanova I."/>
            <person name="Kiss B."/>
            <person name="Kocsube S."/>
            <person name="Kotiranta H."/>
            <person name="LaButti K.M."/>
            <person name="Lechner B.E."/>
            <person name="Liimatainen K."/>
            <person name="Lipzen A."/>
            <person name="Lukacs Z."/>
            <person name="Mihaltcheva S."/>
            <person name="Morgado L.N."/>
            <person name="Niskanen T."/>
            <person name="Noordeloos M.E."/>
            <person name="Ohm R.A."/>
            <person name="Ortiz-Santana B."/>
            <person name="Ovrebo C."/>
            <person name="Racz N."/>
            <person name="Riley R."/>
            <person name="Savchenko A."/>
            <person name="Shiryaev A."/>
            <person name="Soop K."/>
            <person name="Spirin V."/>
            <person name="Szebenyi C."/>
            <person name="Tomsovsky M."/>
            <person name="Tulloss R.E."/>
            <person name="Uehling J."/>
            <person name="Grigoriev I.V."/>
            <person name="Vagvolgyi C."/>
            <person name="Papp T."/>
            <person name="Martin F.M."/>
            <person name="Miettinen O."/>
            <person name="Hibbett D.S."/>
            <person name="Nagy L.G."/>
        </authorList>
    </citation>
    <scope>NUCLEOTIDE SEQUENCE [LARGE SCALE GENOMIC DNA]</scope>
    <source>
        <strain evidence="6 7">CBS 309.79</strain>
    </source>
</reference>
<dbReference type="GO" id="GO:0009986">
    <property type="term" value="C:cell surface"/>
    <property type="evidence" value="ECO:0007669"/>
    <property type="project" value="TreeGrafter"/>
</dbReference>
<keyword evidence="2 4" id="KW-0378">Hydrolase</keyword>
<evidence type="ECO:0000259" key="5">
    <source>
        <dbReference type="Pfam" id="PF00150"/>
    </source>
</evidence>
<evidence type="ECO:0000256" key="1">
    <source>
        <dbReference type="ARBA" id="ARBA00005641"/>
    </source>
</evidence>
<evidence type="ECO:0000256" key="3">
    <source>
        <dbReference type="ARBA" id="ARBA00023295"/>
    </source>
</evidence>
<dbReference type="PANTHER" id="PTHR31297:SF13">
    <property type="entry name" value="PUTATIVE-RELATED"/>
    <property type="match status" value="1"/>
</dbReference>
<dbReference type="InterPro" id="IPR001547">
    <property type="entry name" value="Glyco_hydro_5"/>
</dbReference>
<dbReference type="Proteomes" id="UP000305067">
    <property type="component" value="Unassembled WGS sequence"/>
</dbReference>
<dbReference type="GO" id="GO:0009251">
    <property type="term" value="P:glucan catabolic process"/>
    <property type="evidence" value="ECO:0007669"/>
    <property type="project" value="TreeGrafter"/>
</dbReference>
<dbReference type="SUPFAM" id="SSF51445">
    <property type="entry name" value="(Trans)glycosidases"/>
    <property type="match status" value="1"/>
</dbReference>
<dbReference type="Pfam" id="PF00150">
    <property type="entry name" value="Cellulase"/>
    <property type="match status" value="1"/>
</dbReference>